<dbReference type="SUPFAM" id="SSF52833">
    <property type="entry name" value="Thioredoxin-like"/>
    <property type="match status" value="1"/>
</dbReference>
<reference evidence="3" key="2">
    <citation type="submission" date="2016-02" db="EMBL/GenBank/DDBJ databases">
        <authorList>
            <person name="Wen L."/>
            <person name="He K."/>
            <person name="Yang H."/>
        </authorList>
    </citation>
    <scope>NUCLEOTIDE SEQUENCE</scope>
</reference>
<dbReference type="AlphaFoldDB" id="A0A142BW90"/>
<proteinExistence type="predicted"/>
<reference evidence="3" key="1">
    <citation type="journal article" date="2016" name="Appl. Environ. Microbiol.">
        <title>Diversity of the Tetracycline Mobilome within a Chinese Pig Manure Sample.</title>
        <authorList>
            <person name="Leclercq S.O."/>
            <person name="Wang C."/>
            <person name="Zhu Y."/>
            <person name="Wu H."/>
            <person name="Du X."/>
            <person name="Liu Z."/>
            <person name="Feng J."/>
        </authorList>
    </citation>
    <scope>NUCLEOTIDE SEQUENCE</scope>
</reference>
<evidence type="ECO:0000313" key="3">
    <source>
        <dbReference type="EMBL" id="AMP42378.1"/>
    </source>
</evidence>
<keyword evidence="3" id="KW-0413">Isomerase</keyword>
<accession>A0A142BW90</accession>
<dbReference type="EMBL" id="KU736876">
    <property type="protein sequence ID" value="AMP42378.1"/>
    <property type="molecule type" value="Genomic_DNA"/>
</dbReference>
<sequence>MKKTLFMLALATGAVSPAFADNCQEVASADQIMTLVKKVLPKSAISTMKTVDSGTTSCLVEVEMLVDISNTDSKGVIYVLPNGEQFISGVLMDADSKLILDSESEVSTGQGKKDENTPNANVLDSVGKPTVLSSDQRKHMEQFEVQPMNFTEIINKQFSAPTHNEGRKAVMEQMKKFVHVSNPKKTFNNDRNVYIMYDSDCPYCSKLFEQSDSLADKYQATFHWVPMFLTDQTFLKAALVTHATRQSQEKGYDMLTRIMTKAETDAALINLGRKELKPDDFDDSRSATTYYASVNMMAIPDLGTPWITVQNGDSYDMYQGLPNPEDWESAFSTEK</sequence>
<feature type="signal peptide" evidence="2">
    <location>
        <begin position="1"/>
        <end position="20"/>
    </location>
</feature>
<dbReference type="Gene3D" id="3.40.30.10">
    <property type="entry name" value="Glutaredoxin"/>
    <property type="match status" value="1"/>
</dbReference>
<evidence type="ECO:0000256" key="1">
    <source>
        <dbReference type="SAM" id="MobiDB-lite"/>
    </source>
</evidence>
<protein>
    <submittedName>
        <fullName evidence="3">Disulfide isomerase/thiol-disulfide oxidase</fullName>
    </submittedName>
</protein>
<evidence type="ECO:0000256" key="2">
    <source>
        <dbReference type="SAM" id="SignalP"/>
    </source>
</evidence>
<dbReference type="PANTHER" id="PTHR35272:SF3">
    <property type="entry name" value="THIOL:DISULFIDE INTERCHANGE PROTEIN DSBC"/>
    <property type="match status" value="1"/>
</dbReference>
<keyword evidence="2" id="KW-0732">Signal</keyword>
<organism evidence="3">
    <name type="scientific">uncultured bacterium IN-11</name>
    <dbReference type="NCBI Taxonomy" id="1805589"/>
    <lineage>
        <taxon>Bacteria</taxon>
        <taxon>environmental samples</taxon>
    </lineage>
</organism>
<name>A0A142BW90_9BACT</name>
<dbReference type="InterPro" id="IPR051470">
    <property type="entry name" value="Thiol:disulfide_interchange"/>
</dbReference>
<feature type="chain" id="PRO_5007493479" evidence="2">
    <location>
        <begin position="21"/>
        <end position="335"/>
    </location>
</feature>
<dbReference type="GO" id="GO:0016853">
    <property type="term" value="F:isomerase activity"/>
    <property type="evidence" value="ECO:0007669"/>
    <property type="project" value="UniProtKB-KW"/>
</dbReference>
<feature type="region of interest" description="Disordered" evidence="1">
    <location>
        <begin position="103"/>
        <end position="127"/>
    </location>
</feature>
<dbReference type="PANTHER" id="PTHR35272">
    <property type="entry name" value="THIOL:DISULFIDE INTERCHANGE PROTEIN DSBC-RELATED"/>
    <property type="match status" value="1"/>
</dbReference>
<dbReference type="InterPro" id="IPR036249">
    <property type="entry name" value="Thioredoxin-like_sf"/>
</dbReference>